<dbReference type="PROSITE" id="PS50225">
    <property type="entry name" value="SOCS"/>
    <property type="match status" value="1"/>
</dbReference>
<dbReference type="PANTHER" id="PTHR24136">
    <property type="entry name" value="SOWAH (DROSOPHILA) HOMOLOG"/>
    <property type="match status" value="1"/>
</dbReference>
<dbReference type="InterPro" id="IPR037334">
    <property type="entry name" value="ASB13_SOCS"/>
</dbReference>
<dbReference type="SUPFAM" id="SSF48403">
    <property type="entry name" value="Ankyrin repeat"/>
    <property type="match status" value="1"/>
</dbReference>
<dbReference type="PROSITE" id="PS50088">
    <property type="entry name" value="ANK_REPEAT"/>
    <property type="match status" value="6"/>
</dbReference>
<evidence type="ECO:0000259" key="9">
    <source>
        <dbReference type="PROSITE" id="PS50225"/>
    </source>
</evidence>
<comment type="similarity">
    <text evidence="2">Belongs to the ankyrin SOCS box (ASB) family.</text>
</comment>
<feature type="repeat" description="ANK" evidence="6">
    <location>
        <begin position="129"/>
        <end position="157"/>
    </location>
</feature>
<sequence length="347" mass="37843">MSKNQEEMKKNQEEMKNDIADVKNSIESIKSRLEEAEDRISELEDKKWCDLSTRSFSFPGFWVERTPVHEAAHRGEALELQQLIESGACVNQVTVDSITPLHTASLQGQAQCVQLLLAAGAQVDARNIDGSTPLCDACASGSIECVKLLLSYGAKVNPPLYTASPLHEACMSGSSECVRLLIDVGANLEAHDCHFGTPLHVACAREHLDCVKVLLNAGALVFLPALFNAGASLFISALLKAGANVNAAKLHETALHHAAKVKNVDLIEMLIEFGGNIYARDNRGKKPSDYTWSSSAPAKCFEHYEKTPLTLSQLCRVSLRKATGVRGLEKIAKLNIPSRLIDYLSYN</sequence>
<dbReference type="FunFam" id="1.25.40.20:FF:000016">
    <property type="entry name" value="Ankyrin repeat and SOCS box containing 5"/>
    <property type="match status" value="1"/>
</dbReference>
<keyword evidence="4" id="KW-0833">Ubl conjugation pathway</keyword>
<protein>
    <recommendedName>
        <fullName evidence="9">SOCS box domain-containing protein</fullName>
    </recommendedName>
</protein>
<keyword evidence="8" id="KW-0472">Membrane</keyword>
<dbReference type="Pfam" id="PF13857">
    <property type="entry name" value="Ank_5"/>
    <property type="match status" value="1"/>
</dbReference>
<comment type="pathway">
    <text evidence="1">Protein modification; protein ubiquitination.</text>
</comment>
<dbReference type="FunFam" id="1.10.750.20:FF:000001">
    <property type="entry name" value="Ankyrin repeat and SOCS box containing 1"/>
    <property type="match status" value="1"/>
</dbReference>
<dbReference type="GO" id="GO:0016567">
    <property type="term" value="P:protein ubiquitination"/>
    <property type="evidence" value="ECO:0007669"/>
    <property type="project" value="TreeGrafter"/>
</dbReference>
<proteinExistence type="inferred from homology"/>
<dbReference type="PANTHER" id="PTHR24136:SF53">
    <property type="entry name" value="ANKYRIN REPEAT AND SOCS BOX CONTAINING 13"/>
    <property type="match status" value="1"/>
</dbReference>
<keyword evidence="5 6" id="KW-0040">ANK repeat</keyword>
<feature type="repeat" description="ANK" evidence="6">
    <location>
        <begin position="96"/>
        <end position="128"/>
    </location>
</feature>
<dbReference type="InterPro" id="IPR036770">
    <property type="entry name" value="Ankyrin_rpt-contain_sf"/>
</dbReference>
<dbReference type="Gene3D" id="1.10.750.20">
    <property type="entry name" value="SOCS box"/>
    <property type="match status" value="1"/>
</dbReference>
<feature type="repeat" description="ANK" evidence="6">
    <location>
        <begin position="161"/>
        <end position="193"/>
    </location>
</feature>
<dbReference type="SMART" id="SM00969">
    <property type="entry name" value="SOCS_box"/>
    <property type="match status" value="1"/>
</dbReference>
<feature type="transmembrane region" description="Helical" evidence="8">
    <location>
        <begin position="213"/>
        <end position="239"/>
    </location>
</feature>
<dbReference type="InterPro" id="IPR036036">
    <property type="entry name" value="SOCS_box-like_dom_sf"/>
</dbReference>
<dbReference type="GO" id="GO:0045732">
    <property type="term" value="P:positive regulation of protein catabolic process"/>
    <property type="evidence" value="ECO:0007669"/>
    <property type="project" value="TreeGrafter"/>
</dbReference>
<dbReference type="SMART" id="SM00248">
    <property type="entry name" value="ANK"/>
    <property type="match status" value="6"/>
</dbReference>
<evidence type="ECO:0000313" key="10">
    <source>
        <dbReference type="EMBL" id="KAK1345611.1"/>
    </source>
</evidence>
<evidence type="ECO:0000256" key="7">
    <source>
        <dbReference type="SAM" id="MobiDB-lite"/>
    </source>
</evidence>
<dbReference type="InterPro" id="IPR001496">
    <property type="entry name" value="SOCS_box"/>
</dbReference>
<evidence type="ECO:0000256" key="8">
    <source>
        <dbReference type="SAM" id="Phobius"/>
    </source>
</evidence>
<evidence type="ECO:0000256" key="1">
    <source>
        <dbReference type="ARBA" id="ARBA00004906"/>
    </source>
</evidence>
<dbReference type="Gene3D" id="1.25.40.20">
    <property type="entry name" value="Ankyrin repeat-containing domain"/>
    <property type="match status" value="2"/>
</dbReference>
<dbReference type="InterPro" id="IPR051573">
    <property type="entry name" value="Ankyrin-SOCS_box_domain"/>
</dbReference>
<dbReference type="InterPro" id="IPR002110">
    <property type="entry name" value="Ankyrin_rpt"/>
</dbReference>
<dbReference type="Pfam" id="PF12796">
    <property type="entry name" value="Ank_2"/>
    <property type="match status" value="2"/>
</dbReference>
<feature type="repeat" description="ANK" evidence="6">
    <location>
        <begin position="63"/>
        <end position="95"/>
    </location>
</feature>
<name>A0AA40IA06_CNENI</name>
<keyword evidence="11" id="KW-1185">Reference proteome</keyword>
<dbReference type="PROSITE" id="PS50297">
    <property type="entry name" value="ANK_REP_REGION"/>
    <property type="match status" value="5"/>
</dbReference>
<evidence type="ECO:0000256" key="4">
    <source>
        <dbReference type="ARBA" id="ARBA00022786"/>
    </source>
</evidence>
<feature type="domain" description="SOCS box" evidence="9">
    <location>
        <begin position="308"/>
        <end position="347"/>
    </location>
</feature>
<evidence type="ECO:0000313" key="11">
    <source>
        <dbReference type="Proteomes" id="UP001177744"/>
    </source>
</evidence>
<feature type="repeat" description="ANK" evidence="6">
    <location>
        <begin position="250"/>
        <end position="282"/>
    </location>
</feature>
<dbReference type="Proteomes" id="UP001177744">
    <property type="component" value="Unassembled WGS sequence"/>
</dbReference>
<dbReference type="GO" id="GO:0035556">
    <property type="term" value="P:intracellular signal transduction"/>
    <property type="evidence" value="ECO:0007669"/>
    <property type="project" value="InterPro"/>
</dbReference>
<organism evidence="10 11">
    <name type="scientific">Cnephaeus nilssonii</name>
    <name type="common">Northern bat</name>
    <name type="synonym">Eptesicus nilssonii</name>
    <dbReference type="NCBI Taxonomy" id="3371016"/>
    <lineage>
        <taxon>Eukaryota</taxon>
        <taxon>Metazoa</taxon>
        <taxon>Chordata</taxon>
        <taxon>Craniata</taxon>
        <taxon>Vertebrata</taxon>
        <taxon>Euteleostomi</taxon>
        <taxon>Mammalia</taxon>
        <taxon>Eutheria</taxon>
        <taxon>Laurasiatheria</taxon>
        <taxon>Chiroptera</taxon>
        <taxon>Yangochiroptera</taxon>
        <taxon>Vespertilionidae</taxon>
        <taxon>Cnephaeus</taxon>
    </lineage>
</organism>
<dbReference type="Pfam" id="PF07525">
    <property type="entry name" value="SOCS_box"/>
    <property type="match status" value="1"/>
</dbReference>
<keyword evidence="8" id="KW-0812">Transmembrane</keyword>
<feature type="repeat" description="ANK" evidence="6">
    <location>
        <begin position="194"/>
        <end position="219"/>
    </location>
</feature>
<dbReference type="EMBL" id="JAULJE010000002">
    <property type="protein sequence ID" value="KAK1345611.1"/>
    <property type="molecule type" value="Genomic_DNA"/>
</dbReference>
<evidence type="ECO:0000256" key="3">
    <source>
        <dbReference type="ARBA" id="ARBA00022737"/>
    </source>
</evidence>
<evidence type="ECO:0000256" key="5">
    <source>
        <dbReference type="ARBA" id="ARBA00023043"/>
    </source>
</evidence>
<keyword evidence="3" id="KW-0677">Repeat</keyword>
<gene>
    <name evidence="10" type="ORF">QTO34_008073</name>
</gene>
<evidence type="ECO:0000256" key="6">
    <source>
        <dbReference type="PROSITE-ProRule" id="PRU00023"/>
    </source>
</evidence>
<evidence type="ECO:0000256" key="2">
    <source>
        <dbReference type="ARBA" id="ARBA00005949"/>
    </source>
</evidence>
<reference evidence="10" key="1">
    <citation type="submission" date="2023-06" db="EMBL/GenBank/DDBJ databases">
        <title>Reference genome for the Northern bat (Eptesicus nilssonii), a most northern bat species.</title>
        <authorList>
            <person name="Laine V.N."/>
            <person name="Pulliainen A.T."/>
            <person name="Lilley T.M."/>
        </authorList>
    </citation>
    <scope>NUCLEOTIDE SEQUENCE</scope>
    <source>
        <strain evidence="10">BLF_Eptnil</strain>
        <tissue evidence="10">Kidney</tissue>
    </source>
</reference>
<dbReference type="AlphaFoldDB" id="A0AA40IA06"/>
<dbReference type="SUPFAM" id="SSF158235">
    <property type="entry name" value="SOCS box-like"/>
    <property type="match status" value="1"/>
</dbReference>
<dbReference type="CDD" id="cd03729">
    <property type="entry name" value="SOCS_ASB13"/>
    <property type="match status" value="1"/>
</dbReference>
<feature type="region of interest" description="Disordered" evidence="7">
    <location>
        <begin position="1"/>
        <end position="21"/>
    </location>
</feature>
<comment type="caution">
    <text evidence="10">The sequence shown here is derived from an EMBL/GenBank/DDBJ whole genome shotgun (WGS) entry which is preliminary data.</text>
</comment>
<keyword evidence="8" id="KW-1133">Transmembrane helix</keyword>
<accession>A0AA40IA06</accession>